<keyword evidence="1" id="KW-0067">ATP-binding</keyword>
<dbReference type="GO" id="GO:0007165">
    <property type="term" value="P:signal transduction"/>
    <property type="evidence" value="ECO:0007669"/>
    <property type="project" value="TreeGrafter"/>
</dbReference>
<dbReference type="AlphaFoldDB" id="A0A2P5W3Z6"/>
<dbReference type="Proteomes" id="UP000239757">
    <property type="component" value="Unassembled WGS sequence"/>
</dbReference>
<name>A0A2P5W3Z6_GOSBA</name>
<dbReference type="Gene3D" id="1.10.510.10">
    <property type="entry name" value="Transferase(Phosphotransferase) domain 1"/>
    <property type="match status" value="1"/>
</dbReference>
<evidence type="ECO:0000313" key="4">
    <source>
        <dbReference type="Proteomes" id="UP000239757"/>
    </source>
</evidence>
<sequence length="276" mass="31490">MKVKLMKIKVLGNGSYGVVHLGKIVTPVYNQIYAVKSINEYYSSFLRKEKEILLKFFGCPNIIQCYGGFTSFEQGQGEVYNMFLEYAPEGSLLDLMNKYGGKIPENDVKCYTQMIFEGLLDVHERVLIHFDLKPGNILAFTPQHGTRLSTLKIADFRLAKQQGVKDTTSRFRGKVSGALDICSLGCIVVEMIMGRLPWDTHERDDLRDKLLRGESPNIPKDMSKLGKSFFGNVLLSIQTKGRMLASYYVIHIFFYQSTCFQKITNNLYHAINSKKY</sequence>
<protein>
    <recommendedName>
        <fullName evidence="2">Protein kinase domain-containing protein</fullName>
    </recommendedName>
</protein>
<dbReference type="PANTHER" id="PTHR48011">
    <property type="entry name" value="CCR4-NOT TRANSCRIPTIONAL COMPLEX SUBUNIT CAF120-RELATED"/>
    <property type="match status" value="1"/>
</dbReference>
<reference evidence="3 4" key="1">
    <citation type="submission" date="2015-01" db="EMBL/GenBank/DDBJ databases">
        <title>Genome of allotetraploid Gossypium barbadense reveals genomic plasticity and fiber elongation in cotton evolution.</title>
        <authorList>
            <person name="Chen X."/>
            <person name="Liu X."/>
            <person name="Zhao B."/>
            <person name="Zheng H."/>
            <person name="Hu Y."/>
            <person name="Lu G."/>
            <person name="Yang C."/>
            <person name="Chen J."/>
            <person name="Shan C."/>
            <person name="Zhang L."/>
            <person name="Zhou Y."/>
            <person name="Wang L."/>
            <person name="Guo W."/>
            <person name="Bai Y."/>
            <person name="Ruan J."/>
            <person name="Shangguan X."/>
            <person name="Mao Y."/>
            <person name="Jiang J."/>
            <person name="Zhu Y."/>
            <person name="Lei J."/>
            <person name="Kang H."/>
            <person name="Chen S."/>
            <person name="He X."/>
            <person name="Wang R."/>
            <person name="Wang Y."/>
            <person name="Chen J."/>
            <person name="Wang L."/>
            <person name="Yu S."/>
            <person name="Wang B."/>
            <person name="Wei J."/>
            <person name="Song S."/>
            <person name="Lu X."/>
            <person name="Gao Z."/>
            <person name="Gu W."/>
            <person name="Deng X."/>
            <person name="Ma D."/>
            <person name="Wang S."/>
            <person name="Liang W."/>
            <person name="Fang L."/>
            <person name="Cai C."/>
            <person name="Zhu X."/>
            <person name="Zhou B."/>
            <person name="Zhang Y."/>
            <person name="Chen Z."/>
            <person name="Xu S."/>
            <person name="Zhu R."/>
            <person name="Wang S."/>
            <person name="Zhang T."/>
            <person name="Zhao G."/>
        </authorList>
    </citation>
    <scope>NUCLEOTIDE SEQUENCE [LARGE SCALE GENOMIC DNA]</scope>
    <source>
        <strain evidence="4">cv. Xinhai21</strain>
        <tissue evidence="3">Leaf</tissue>
    </source>
</reference>
<evidence type="ECO:0000256" key="1">
    <source>
        <dbReference type="PROSITE-ProRule" id="PRU10141"/>
    </source>
</evidence>
<organism evidence="3 4">
    <name type="scientific">Gossypium barbadense</name>
    <name type="common">Sea Island cotton</name>
    <name type="synonym">Hibiscus barbadensis</name>
    <dbReference type="NCBI Taxonomy" id="3634"/>
    <lineage>
        <taxon>Eukaryota</taxon>
        <taxon>Viridiplantae</taxon>
        <taxon>Streptophyta</taxon>
        <taxon>Embryophyta</taxon>
        <taxon>Tracheophyta</taxon>
        <taxon>Spermatophyta</taxon>
        <taxon>Magnoliopsida</taxon>
        <taxon>eudicotyledons</taxon>
        <taxon>Gunneridae</taxon>
        <taxon>Pentapetalae</taxon>
        <taxon>rosids</taxon>
        <taxon>malvids</taxon>
        <taxon>Malvales</taxon>
        <taxon>Malvaceae</taxon>
        <taxon>Malvoideae</taxon>
        <taxon>Gossypium</taxon>
    </lineage>
</organism>
<dbReference type="PANTHER" id="PTHR48011:SF51">
    <property type="entry name" value="PROTEIN KINASE SUPERFAMILY PROTEIN"/>
    <property type="match status" value="1"/>
</dbReference>
<gene>
    <name evidence="3" type="ORF">GOBAR_AA34857</name>
</gene>
<keyword evidence="1" id="KW-0547">Nucleotide-binding</keyword>
<dbReference type="InterPro" id="IPR017441">
    <property type="entry name" value="Protein_kinase_ATP_BS"/>
</dbReference>
<dbReference type="EMBL" id="KZ669241">
    <property type="protein sequence ID" value="PPR85836.1"/>
    <property type="molecule type" value="Genomic_DNA"/>
</dbReference>
<dbReference type="InterPro" id="IPR052751">
    <property type="entry name" value="Plant_MAPKKK"/>
</dbReference>
<dbReference type="GO" id="GO:0004672">
    <property type="term" value="F:protein kinase activity"/>
    <property type="evidence" value="ECO:0007669"/>
    <property type="project" value="InterPro"/>
</dbReference>
<dbReference type="InterPro" id="IPR000719">
    <property type="entry name" value="Prot_kinase_dom"/>
</dbReference>
<feature type="binding site" evidence="1">
    <location>
        <position position="36"/>
    </location>
    <ligand>
        <name>ATP</name>
        <dbReference type="ChEBI" id="CHEBI:30616"/>
    </ligand>
</feature>
<dbReference type="Pfam" id="PF00069">
    <property type="entry name" value="Pkinase"/>
    <property type="match status" value="1"/>
</dbReference>
<dbReference type="InterPro" id="IPR011009">
    <property type="entry name" value="Kinase-like_dom_sf"/>
</dbReference>
<dbReference type="OrthoDB" id="25592at2759"/>
<feature type="domain" description="Protein kinase" evidence="2">
    <location>
        <begin position="5"/>
        <end position="254"/>
    </location>
</feature>
<dbReference type="SMART" id="SM00220">
    <property type="entry name" value="S_TKc"/>
    <property type="match status" value="1"/>
</dbReference>
<accession>A0A2P5W3Z6</accession>
<dbReference type="PROSITE" id="PS00107">
    <property type="entry name" value="PROTEIN_KINASE_ATP"/>
    <property type="match status" value="1"/>
</dbReference>
<proteinExistence type="predicted"/>
<dbReference type="PROSITE" id="PS50011">
    <property type="entry name" value="PROTEIN_KINASE_DOM"/>
    <property type="match status" value="1"/>
</dbReference>
<evidence type="ECO:0000259" key="2">
    <source>
        <dbReference type="PROSITE" id="PS50011"/>
    </source>
</evidence>
<dbReference type="SUPFAM" id="SSF56112">
    <property type="entry name" value="Protein kinase-like (PK-like)"/>
    <property type="match status" value="1"/>
</dbReference>
<evidence type="ECO:0000313" key="3">
    <source>
        <dbReference type="EMBL" id="PPR85836.1"/>
    </source>
</evidence>
<dbReference type="GO" id="GO:0005524">
    <property type="term" value="F:ATP binding"/>
    <property type="evidence" value="ECO:0007669"/>
    <property type="project" value="UniProtKB-UniRule"/>
</dbReference>